<evidence type="ECO:0000256" key="2">
    <source>
        <dbReference type="ARBA" id="ARBA00023315"/>
    </source>
</evidence>
<dbReference type="Pfam" id="PF00583">
    <property type="entry name" value="Acetyltransf_1"/>
    <property type="match status" value="1"/>
</dbReference>
<dbReference type="PANTHER" id="PTHR43877:SF5">
    <property type="entry name" value="BLL8307 PROTEIN"/>
    <property type="match status" value="1"/>
</dbReference>
<name>A0A840P632_9ACTN</name>
<dbReference type="RefSeq" id="WP_221336398.1">
    <property type="nucleotide sequence ID" value="NZ_BAABIX010000061.1"/>
</dbReference>
<gene>
    <name evidence="5" type="ORF">HNP84_003752</name>
</gene>
<organism evidence="5 6">
    <name type="scientific">Thermocatellispora tengchongensis</name>
    <dbReference type="NCBI Taxonomy" id="1073253"/>
    <lineage>
        <taxon>Bacteria</taxon>
        <taxon>Bacillati</taxon>
        <taxon>Actinomycetota</taxon>
        <taxon>Actinomycetes</taxon>
        <taxon>Streptosporangiales</taxon>
        <taxon>Streptosporangiaceae</taxon>
        <taxon>Thermocatellispora</taxon>
    </lineage>
</organism>
<dbReference type="CDD" id="cd04301">
    <property type="entry name" value="NAT_SF"/>
    <property type="match status" value="1"/>
</dbReference>
<proteinExistence type="predicted"/>
<evidence type="ECO:0000259" key="4">
    <source>
        <dbReference type="PROSITE" id="PS51186"/>
    </source>
</evidence>
<keyword evidence="2" id="KW-0012">Acyltransferase</keyword>
<evidence type="ECO:0000313" key="6">
    <source>
        <dbReference type="Proteomes" id="UP000578449"/>
    </source>
</evidence>
<dbReference type="GO" id="GO:0016747">
    <property type="term" value="F:acyltransferase activity, transferring groups other than amino-acyl groups"/>
    <property type="evidence" value="ECO:0007669"/>
    <property type="project" value="InterPro"/>
</dbReference>
<dbReference type="PROSITE" id="PS51186">
    <property type="entry name" value="GNAT"/>
    <property type="match status" value="1"/>
</dbReference>
<sequence length="146" mass="15619">MAADRAPGPAAPGGSNDSGGSAGLDDLGWRDAYARSLAERLHDDDVAVFVVDAPGGGLAACGIGFVFRRFPGPGLPDGRFGYILGMTTDPAHRRRGHARAIMRALLDWYRDKKVARIDLHATSDGDPLYREFGFSMDYPGLSLRLG</sequence>
<evidence type="ECO:0000313" key="5">
    <source>
        <dbReference type="EMBL" id="MBB5134026.1"/>
    </source>
</evidence>
<protein>
    <submittedName>
        <fullName evidence="5">GNAT superfamily N-acetyltransferase</fullName>
    </submittedName>
</protein>
<dbReference type="InterPro" id="IPR000182">
    <property type="entry name" value="GNAT_dom"/>
</dbReference>
<dbReference type="InterPro" id="IPR016181">
    <property type="entry name" value="Acyl_CoA_acyltransferase"/>
</dbReference>
<dbReference type="Proteomes" id="UP000578449">
    <property type="component" value="Unassembled WGS sequence"/>
</dbReference>
<dbReference type="EMBL" id="JACHGN010000007">
    <property type="protein sequence ID" value="MBB5134026.1"/>
    <property type="molecule type" value="Genomic_DNA"/>
</dbReference>
<comment type="caution">
    <text evidence="5">The sequence shown here is derived from an EMBL/GenBank/DDBJ whole genome shotgun (WGS) entry which is preliminary data.</text>
</comment>
<evidence type="ECO:0000256" key="3">
    <source>
        <dbReference type="SAM" id="MobiDB-lite"/>
    </source>
</evidence>
<evidence type="ECO:0000256" key="1">
    <source>
        <dbReference type="ARBA" id="ARBA00022679"/>
    </source>
</evidence>
<dbReference type="SUPFAM" id="SSF55729">
    <property type="entry name" value="Acyl-CoA N-acyltransferases (Nat)"/>
    <property type="match status" value="1"/>
</dbReference>
<dbReference type="PANTHER" id="PTHR43877">
    <property type="entry name" value="AMINOALKYLPHOSPHONATE N-ACETYLTRANSFERASE-RELATED-RELATED"/>
    <property type="match status" value="1"/>
</dbReference>
<keyword evidence="6" id="KW-1185">Reference proteome</keyword>
<dbReference type="Gene3D" id="3.40.630.30">
    <property type="match status" value="1"/>
</dbReference>
<feature type="domain" description="N-acetyltransferase" evidence="4">
    <location>
        <begin position="8"/>
        <end position="146"/>
    </location>
</feature>
<feature type="region of interest" description="Disordered" evidence="3">
    <location>
        <begin position="1"/>
        <end position="22"/>
    </location>
</feature>
<feature type="compositionally biased region" description="Low complexity" evidence="3">
    <location>
        <begin position="1"/>
        <end position="15"/>
    </location>
</feature>
<keyword evidence="1 5" id="KW-0808">Transferase</keyword>
<dbReference type="AlphaFoldDB" id="A0A840P632"/>
<accession>A0A840P632</accession>
<reference evidence="5 6" key="1">
    <citation type="submission" date="2020-08" db="EMBL/GenBank/DDBJ databases">
        <title>Genomic Encyclopedia of Type Strains, Phase IV (KMG-IV): sequencing the most valuable type-strain genomes for metagenomic binning, comparative biology and taxonomic classification.</title>
        <authorList>
            <person name="Goeker M."/>
        </authorList>
    </citation>
    <scope>NUCLEOTIDE SEQUENCE [LARGE SCALE GENOMIC DNA]</scope>
    <source>
        <strain evidence="5 6">DSM 45615</strain>
    </source>
</reference>
<dbReference type="InterPro" id="IPR050832">
    <property type="entry name" value="Bact_Acetyltransf"/>
</dbReference>